<dbReference type="InterPro" id="IPR038441">
    <property type="entry name" value="THAP_Znf_sf"/>
</dbReference>
<dbReference type="InterPro" id="IPR026516">
    <property type="entry name" value="THAP1/10"/>
</dbReference>
<accession>A0ABP0FDH9</accession>
<proteinExistence type="predicted"/>
<keyword evidence="4 5" id="KW-0238">DNA-binding</keyword>
<feature type="domain" description="THAP-type" evidence="6">
    <location>
        <begin position="1"/>
        <end position="91"/>
    </location>
</feature>
<feature type="domain" description="THAP-type" evidence="6">
    <location>
        <begin position="271"/>
        <end position="367"/>
    </location>
</feature>
<dbReference type="Pfam" id="PF05485">
    <property type="entry name" value="THAP"/>
    <property type="match status" value="3"/>
</dbReference>
<dbReference type="SMART" id="SM00692">
    <property type="entry name" value="DM3"/>
    <property type="match status" value="3"/>
</dbReference>
<evidence type="ECO:0000259" key="6">
    <source>
        <dbReference type="PROSITE" id="PS50950"/>
    </source>
</evidence>
<gene>
    <name evidence="7" type="ORF">CVLEPA_LOCUS6339</name>
</gene>
<organism evidence="7 8">
    <name type="scientific">Clavelina lepadiformis</name>
    <name type="common">Light-bulb sea squirt</name>
    <name type="synonym">Ascidia lepadiformis</name>
    <dbReference type="NCBI Taxonomy" id="159417"/>
    <lineage>
        <taxon>Eukaryota</taxon>
        <taxon>Metazoa</taxon>
        <taxon>Chordata</taxon>
        <taxon>Tunicata</taxon>
        <taxon>Ascidiacea</taxon>
        <taxon>Aplousobranchia</taxon>
        <taxon>Clavelinidae</taxon>
        <taxon>Clavelina</taxon>
    </lineage>
</organism>
<protein>
    <recommendedName>
        <fullName evidence="6">THAP-type domain-containing protein</fullName>
    </recommendedName>
</protein>
<dbReference type="PANTHER" id="PTHR46600:SF11">
    <property type="entry name" value="THAP DOMAIN-CONTAINING PROTEIN 10"/>
    <property type="match status" value="1"/>
</dbReference>
<evidence type="ECO:0000313" key="8">
    <source>
        <dbReference type="Proteomes" id="UP001642483"/>
    </source>
</evidence>
<dbReference type="Proteomes" id="UP001642483">
    <property type="component" value="Unassembled WGS sequence"/>
</dbReference>
<evidence type="ECO:0000256" key="2">
    <source>
        <dbReference type="ARBA" id="ARBA00022771"/>
    </source>
</evidence>
<name>A0ABP0FDH9_CLALP</name>
<keyword evidence="1" id="KW-0479">Metal-binding</keyword>
<keyword evidence="3" id="KW-0862">Zinc</keyword>
<keyword evidence="8" id="KW-1185">Reference proteome</keyword>
<keyword evidence="2 5" id="KW-0863">Zinc-finger</keyword>
<dbReference type="InterPro" id="IPR006612">
    <property type="entry name" value="THAP_Znf"/>
</dbReference>
<comment type="caution">
    <text evidence="7">The sequence shown here is derived from an EMBL/GenBank/DDBJ whole genome shotgun (WGS) entry which is preliminary data.</text>
</comment>
<feature type="domain" description="THAP-type" evidence="6">
    <location>
        <begin position="122"/>
        <end position="204"/>
    </location>
</feature>
<dbReference type="PROSITE" id="PS50950">
    <property type="entry name" value="ZF_THAP"/>
    <property type="match status" value="3"/>
</dbReference>
<dbReference type="Gene3D" id="6.20.210.20">
    <property type="entry name" value="THAP domain"/>
    <property type="match status" value="1"/>
</dbReference>
<evidence type="ECO:0000256" key="3">
    <source>
        <dbReference type="ARBA" id="ARBA00022833"/>
    </source>
</evidence>
<evidence type="ECO:0000313" key="7">
    <source>
        <dbReference type="EMBL" id="CAK8676918.1"/>
    </source>
</evidence>
<evidence type="ECO:0000256" key="4">
    <source>
        <dbReference type="ARBA" id="ARBA00023125"/>
    </source>
</evidence>
<evidence type="ECO:0000256" key="5">
    <source>
        <dbReference type="PROSITE-ProRule" id="PRU00309"/>
    </source>
</evidence>
<dbReference type="EMBL" id="CAWYQH010000035">
    <property type="protein sequence ID" value="CAK8676918.1"/>
    <property type="molecule type" value="Genomic_DNA"/>
</dbReference>
<reference evidence="7 8" key="1">
    <citation type="submission" date="2024-02" db="EMBL/GenBank/DDBJ databases">
        <authorList>
            <person name="Daric V."/>
            <person name="Darras S."/>
        </authorList>
    </citation>
    <scope>NUCLEOTIDE SEQUENCE [LARGE SCALE GENOMIC DNA]</scope>
</reference>
<evidence type="ECO:0000256" key="1">
    <source>
        <dbReference type="ARBA" id="ARBA00022723"/>
    </source>
</evidence>
<dbReference type="SMART" id="SM00980">
    <property type="entry name" value="THAP"/>
    <property type="match status" value="3"/>
</dbReference>
<dbReference type="SUPFAM" id="SSF57716">
    <property type="entry name" value="Glucocorticoid receptor-like (DNA-binding domain)"/>
    <property type="match status" value="3"/>
</dbReference>
<sequence length="576" mass="65749">MPRLCCMPECNNCPPQHNLFSAPNKKFCIKKKEAWAEVLERKILSYREDKFIQELYSKDQVKICEEHFVEEDIITKGMRKELRIGAIPTLKLPQKYVEVKKFPERRQDNLLITSRVKYNKKMPVCTAYNCKANLKTCSLFKFPKKHGLCQEWLECLGRVDLYEFTYRDLKNGGFRVCQSHFKPSDIYTKDGKKYVVKYAKPVLQKSATQEECLLRTKHKYIQKPVDTTKKKTQSKTRTKETSLQAPANEGSYTSVYRHVEVDNSPLEEVELIYYCSVPMCDNNSQKNPDLGFYQIPASNYTKEIRFHEKWKRWLTDIFSLWNVDKSVITSTTRICSIHFEDTCFNFKPGTKIHSQAKLKADSFPTFDPLYSGYIKAQERLKQISAKQTNLSPIQQNLQIKQENIVPAAQTINRSSASNTSTIIAKPIQHSYFEKITEAVNKDGKSIFFVPLQSASSNTTTDTIACNNSAPETSAQLSDHLFTNNFPSSQTVESKRFLEMPNYGDGQGNALSIVSLKRKGPESEDNISTGGSAQYNPLNEDGCFSHKKHAANPFGAIDIGIAFDDELNKLHGGNQVL</sequence>
<dbReference type="PANTHER" id="PTHR46600">
    <property type="entry name" value="THAP DOMAIN-CONTAINING"/>
    <property type="match status" value="1"/>
</dbReference>